<dbReference type="PANTHER" id="PTHR30273">
    <property type="entry name" value="PERIPLASMIC SIGNAL SENSOR AND SIGMA FACTOR ACTIVATOR FECR-RELATED"/>
    <property type="match status" value="1"/>
</dbReference>
<gene>
    <name evidence="3" type="ORF">J7I43_08565</name>
</gene>
<feature type="domain" description="FecR protein" evidence="2">
    <location>
        <begin position="170"/>
        <end position="262"/>
    </location>
</feature>
<keyword evidence="1" id="KW-0812">Transmembrane</keyword>
<dbReference type="PIRSF" id="PIRSF018266">
    <property type="entry name" value="FecR"/>
    <property type="match status" value="1"/>
</dbReference>
<evidence type="ECO:0000256" key="1">
    <source>
        <dbReference type="SAM" id="Phobius"/>
    </source>
</evidence>
<protein>
    <submittedName>
        <fullName evidence="3">FecR domain-containing protein</fullName>
    </submittedName>
</protein>
<name>A0ABS3YC68_9BACT</name>
<organism evidence="3 4">
    <name type="scientific">Chitinophaga chungangae</name>
    <dbReference type="NCBI Taxonomy" id="2821488"/>
    <lineage>
        <taxon>Bacteria</taxon>
        <taxon>Pseudomonadati</taxon>
        <taxon>Bacteroidota</taxon>
        <taxon>Chitinophagia</taxon>
        <taxon>Chitinophagales</taxon>
        <taxon>Chitinophagaceae</taxon>
        <taxon>Chitinophaga</taxon>
    </lineage>
</organism>
<dbReference type="InterPro" id="IPR012373">
    <property type="entry name" value="Ferrdict_sens_TM"/>
</dbReference>
<dbReference type="Pfam" id="PF04773">
    <property type="entry name" value="FecR"/>
    <property type="match status" value="1"/>
</dbReference>
<dbReference type="Gene3D" id="2.60.120.1440">
    <property type="match status" value="1"/>
</dbReference>
<keyword evidence="4" id="KW-1185">Reference proteome</keyword>
<evidence type="ECO:0000313" key="3">
    <source>
        <dbReference type="EMBL" id="MBO9152261.1"/>
    </source>
</evidence>
<sequence length="375" mass="42484">MENEFQIRILLVKEIFGTITAEEQEKLDKILATSEEARALRIEVKNNTITAGRKEFYTRDMEADFQEVLRRHHLIKMRRLRNRLLAGAMIAGVLAAAYWAWPRLPEAVSPRPVMPARSHAVVLEFANGETVAMQDKGLQSYRIGGTSVYKDSRFLRFAPAAADAAGWNTLSVPPRKEQRLLLGDGTEVYLNSATKLRFPFSFPEGKREVYLDGEAYFIVRNDPARPFIVHAGQADIQVNGSEEFNVDAYTATRVTTSLISGQLTVAAAGREARLMPMEQALVATHQPIMKKKYDPAYTTQWVNGEVYFDNMTIRDLGNLTSRWFNTTLHIDSREAGEKLVTGKTFRNQPLDDLIDQINELKTAELYWKNGMLHAK</sequence>
<dbReference type="EMBL" id="JAGHKP010000002">
    <property type="protein sequence ID" value="MBO9152261.1"/>
    <property type="molecule type" value="Genomic_DNA"/>
</dbReference>
<dbReference type="Gene3D" id="3.55.50.30">
    <property type="match status" value="1"/>
</dbReference>
<evidence type="ECO:0000259" key="2">
    <source>
        <dbReference type="Pfam" id="PF04773"/>
    </source>
</evidence>
<dbReference type="InterPro" id="IPR006860">
    <property type="entry name" value="FecR"/>
</dbReference>
<reference evidence="4" key="1">
    <citation type="submission" date="2021-03" db="EMBL/GenBank/DDBJ databases">
        <title>Assistant Professor.</title>
        <authorList>
            <person name="Huq M.A."/>
        </authorList>
    </citation>
    <scope>NUCLEOTIDE SEQUENCE [LARGE SCALE GENOMIC DNA]</scope>
    <source>
        <strain evidence="4">MAH-28</strain>
    </source>
</reference>
<proteinExistence type="predicted"/>
<dbReference type="RefSeq" id="WP_209145259.1">
    <property type="nucleotide sequence ID" value="NZ_JAGHKP010000002.1"/>
</dbReference>
<dbReference type="PANTHER" id="PTHR30273:SF2">
    <property type="entry name" value="PROTEIN FECR"/>
    <property type="match status" value="1"/>
</dbReference>
<comment type="caution">
    <text evidence="3">The sequence shown here is derived from an EMBL/GenBank/DDBJ whole genome shotgun (WGS) entry which is preliminary data.</text>
</comment>
<keyword evidence="1" id="KW-0472">Membrane</keyword>
<feature type="transmembrane region" description="Helical" evidence="1">
    <location>
        <begin position="84"/>
        <end position="101"/>
    </location>
</feature>
<evidence type="ECO:0000313" key="4">
    <source>
        <dbReference type="Proteomes" id="UP000679126"/>
    </source>
</evidence>
<keyword evidence="1" id="KW-1133">Transmembrane helix</keyword>
<accession>A0ABS3YC68</accession>
<dbReference type="Proteomes" id="UP000679126">
    <property type="component" value="Unassembled WGS sequence"/>
</dbReference>